<feature type="compositionally biased region" description="Basic and acidic residues" evidence="1">
    <location>
        <begin position="1381"/>
        <end position="1393"/>
    </location>
</feature>
<organism evidence="2 3">
    <name type="scientific">Sistotremastrum niveocremeum HHB9708</name>
    <dbReference type="NCBI Taxonomy" id="1314777"/>
    <lineage>
        <taxon>Eukaryota</taxon>
        <taxon>Fungi</taxon>
        <taxon>Dikarya</taxon>
        <taxon>Basidiomycota</taxon>
        <taxon>Agaricomycotina</taxon>
        <taxon>Agaricomycetes</taxon>
        <taxon>Sistotremastrales</taxon>
        <taxon>Sistotremastraceae</taxon>
        <taxon>Sertulicium</taxon>
        <taxon>Sertulicium niveocremeum</taxon>
    </lineage>
</organism>
<protein>
    <submittedName>
        <fullName evidence="2">Uncharacterized protein</fullName>
    </submittedName>
</protein>
<evidence type="ECO:0000256" key="1">
    <source>
        <dbReference type="SAM" id="MobiDB-lite"/>
    </source>
</evidence>
<dbReference type="EMBL" id="KV419431">
    <property type="protein sequence ID" value="KZS88961.1"/>
    <property type="molecule type" value="Genomic_DNA"/>
</dbReference>
<evidence type="ECO:0000313" key="2">
    <source>
        <dbReference type="EMBL" id="KZS88961.1"/>
    </source>
</evidence>
<gene>
    <name evidence="2" type="ORF">SISNIDRAFT_417371</name>
</gene>
<reference evidence="2 3" key="1">
    <citation type="journal article" date="2016" name="Mol. Biol. Evol.">
        <title>Comparative Genomics of Early-Diverging Mushroom-Forming Fungi Provides Insights into the Origins of Lignocellulose Decay Capabilities.</title>
        <authorList>
            <person name="Nagy L.G."/>
            <person name="Riley R."/>
            <person name="Tritt A."/>
            <person name="Adam C."/>
            <person name="Daum C."/>
            <person name="Floudas D."/>
            <person name="Sun H."/>
            <person name="Yadav J.S."/>
            <person name="Pangilinan J."/>
            <person name="Larsson K.H."/>
            <person name="Matsuura K."/>
            <person name="Barry K."/>
            <person name="Labutti K."/>
            <person name="Kuo R."/>
            <person name="Ohm R.A."/>
            <person name="Bhattacharya S.S."/>
            <person name="Shirouzu T."/>
            <person name="Yoshinaga Y."/>
            <person name="Martin F.M."/>
            <person name="Grigoriev I.V."/>
            <person name="Hibbett D.S."/>
        </authorList>
    </citation>
    <scope>NUCLEOTIDE SEQUENCE [LARGE SCALE GENOMIC DNA]</scope>
    <source>
        <strain evidence="2 3">HHB9708</strain>
    </source>
</reference>
<feature type="region of interest" description="Disordered" evidence="1">
    <location>
        <begin position="953"/>
        <end position="979"/>
    </location>
</feature>
<sequence>MAACNEPVKNQTPSQETNGVLTSFKRAMRQLPASPPDAKKPADMNAKGMGMTYTALVNEAHTDNITVWELLDRKLNRLCGSDISIESIKPYIHSGDDGIEGFYQMLTEFLAGRHIESNVLEGKISRLVEAMISIVLTNLDRGRQSENGTVGALSVGGQTGQPIIDVDAPTTDEAPIDVDLLDENNMPVRKTVAFHIKTKKTKSHKRCPGILIVFPPGQNPYIIYPFAMHVNHETPWDVYIIRSRMFLRSWSCDEFMPDGASACDACIRLRKHSILVGILERIKTGVHENAPHHYQSIAGLLAIIARKVARINLLRLLKLNDKRALLHRAQQIEDGKRLVMAIASGKGVRVSALVRTAVKRGSSVRAMVMSLEKAAIGLYKPKSIEEREILLGWLLWKFGGPRSLGIANRALGLPSVSTVRRRMPVERLEISHLIPTVAEYVKNIGRMFASDLIRTDAPVKKPGTRGFGYVIQFDEIAVEKRIRYDSSTNRIIGVAREHASETPREFTSIDDAHQLFDNFADGRAVMANEATVVCLGAMSGDTRVYAGRPIGISGTCKTEKGDTHVKLIENAITACGKAADQLQGYVMCVASDGESRRGLSFNILTMQSPLSDTSPIYPLLSPLTLLDLNVGKDDLTGDKDYKHVFKRFRNLLLRAKGLQVDGVHINRSTLSSHFHLEGLKEDRIHSLLNPDDKQDVVLAYNLLKEIYLLKPPTASQVLEKPAFARNRRALNILGKLFGQLLAPYTSIDMSLSEQLSHLSTAAHMLLALYTQNHARALFMPVQLYADTMIMIKNAFFCVAKMKVYDPKGLFYLILMGTDRLEVLFGIVRTITGNDSNPDLLQLGWRLSDSGTASEILAAYPEWDRVPRRLNLPAFSTRGDVHRQADHINPGSWTGDVQVANATPLTSWREGQRRAAINLVDLQTRIQWEHFYANQNINILQPFGQPILKRTGEVASEGDDDDEEDLDENRTGPPLEKAPEHEVALANEIDLEDLAGADDAGGGNDRSYITLNDKKINKARILREWSKYYSSPNSTDRLKRVAQISRYATTPPTRNGIIDNDSLFGGPILSFNDPVATLVTVNDIVFLAIGQVISLKNGQSTVDSIDLALLREPSISATLQILQILPTSTSESVDATASDWSWSQQFEGTINTSGRFIHPINPPTSVNTFPPTYLFRSDELRAIGATMHDTMAPGDVKHLPVVKQTPTFPYRNHDDEACFVLESDGNEIPEDDDNNHCDYCPSPPQINWQSVQAVVSHMGSHVLHDPNFDRKIPVCGGCLKPLPTCHLVFRKASGTQKKEQLDVPRCVGCRIFRVGGIESFKYEYAAKSSKRSPCSNVPLKCPVCPADAPLVWKYSLEAHLRRDHQVDAEHYRSKYEITQEEKDRMKKAYEDRGKGRVQKSKPAPTLRISAAHSSSLAGTEK</sequence>
<proteinExistence type="predicted"/>
<dbReference type="Proteomes" id="UP000076722">
    <property type="component" value="Unassembled WGS sequence"/>
</dbReference>
<accession>A0A164PR62</accession>
<evidence type="ECO:0000313" key="3">
    <source>
        <dbReference type="Proteomes" id="UP000076722"/>
    </source>
</evidence>
<feature type="compositionally biased region" description="Polar residues" evidence="1">
    <location>
        <begin position="1410"/>
        <end position="1420"/>
    </location>
</feature>
<keyword evidence="3" id="KW-1185">Reference proteome</keyword>
<name>A0A164PR62_9AGAM</name>
<feature type="compositionally biased region" description="Acidic residues" evidence="1">
    <location>
        <begin position="955"/>
        <end position="966"/>
    </location>
</feature>
<feature type="region of interest" description="Disordered" evidence="1">
    <location>
        <begin position="1381"/>
        <end position="1420"/>
    </location>
</feature>
<dbReference type="OrthoDB" id="3048541at2759"/>